<keyword evidence="5" id="KW-0598">Phosphotransferase system</keyword>
<dbReference type="InterPro" id="IPR016152">
    <property type="entry name" value="PTrfase/Anion_transptr"/>
</dbReference>
<reference evidence="8 9" key="1">
    <citation type="submission" date="2016-04" db="EMBL/GenBank/DDBJ databases">
        <title>ATOL: Assembling a taxonomically balanced genome-scale reconstruction of the evolutionary history of the Enterobacteriaceae.</title>
        <authorList>
            <person name="Plunkett G.III."/>
            <person name="Neeno-Eckwall E.C."/>
            <person name="Glasner J.D."/>
            <person name="Perna N.T."/>
        </authorList>
    </citation>
    <scope>NUCLEOTIDE SEQUENCE [LARGE SCALE GENOMIC DNA]</scope>
    <source>
        <strain evidence="8 9">ATCC 51607</strain>
    </source>
</reference>
<evidence type="ECO:0000259" key="7">
    <source>
        <dbReference type="PROSITE" id="PS51094"/>
    </source>
</evidence>
<proteinExistence type="predicted"/>
<dbReference type="PATRIC" id="fig|1354255.3.peg.2355"/>
<dbReference type="EMBL" id="LXEO01000028">
    <property type="protein sequence ID" value="OAT17388.1"/>
    <property type="molecule type" value="Genomic_DNA"/>
</dbReference>
<evidence type="ECO:0000256" key="2">
    <source>
        <dbReference type="ARBA" id="ARBA00022448"/>
    </source>
</evidence>
<keyword evidence="3" id="KW-0963">Cytoplasm</keyword>
<dbReference type="CDD" id="cd00211">
    <property type="entry name" value="PTS_IIA_fru"/>
    <property type="match status" value="1"/>
</dbReference>
<comment type="caution">
    <text evidence="8">The sequence shown here is derived from an EMBL/GenBank/DDBJ whole genome shotgun (WGS) entry which is preliminary data.</text>
</comment>
<evidence type="ECO:0000256" key="1">
    <source>
        <dbReference type="ARBA" id="ARBA00004496"/>
    </source>
</evidence>
<evidence type="ECO:0000256" key="5">
    <source>
        <dbReference type="ARBA" id="ARBA00022683"/>
    </source>
</evidence>
<evidence type="ECO:0000256" key="6">
    <source>
        <dbReference type="ARBA" id="ARBA00022777"/>
    </source>
</evidence>
<evidence type="ECO:0000256" key="3">
    <source>
        <dbReference type="ARBA" id="ARBA00022490"/>
    </source>
</evidence>
<dbReference type="PROSITE" id="PS51094">
    <property type="entry name" value="PTS_EIIA_TYPE_2"/>
    <property type="match status" value="1"/>
</dbReference>
<dbReference type="GO" id="GO:0016301">
    <property type="term" value="F:kinase activity"/>
    <property type="evidence" value="ECO:0007669"/>
    <property type="project" value="UniProtKB-KW"/>
</dbReference>
<evidence type="ECO:0000313" key="9">
    <source>
        <dbReference type="Proteomes" id="UP000078286"/>
    </source>
</evidence>
<dbReference type="InterPro" id="IPR002178">
    <property type="entry name" value="PTS_EIIA_type-2_dom"/>
</dbReference>
<evidence type="ECO:0000256" key="4">
    <source>
        <dbReference type="ARBA" id="ARBA00022679"/>
    </source>
</evidence>
<dbReference type="GO" id="GO:0005737">
    <property type="term" value="C:cytoplasm"/>
    <property type="evidence" value="ECO:0007669"/>
    <property type="project" value="UniProtKB-SubCell"/>
</dbReference>
<dbReference type="Pfam" id="PF00359">
    <property type="entry name" value="PTS_EIIA_2"/>
    <property type="match status" value="1"/>
</dbReference>
<dbReference type="Gene3D" id="3.40.930.10">
    <property type="entry name" value="Mannitol-specific EII, Chain A"/>
    <property type="match status" value="1"/>
</dbReference>
<comment type="subcellular location">
    <subcellularLocation>
        <location evidence="1">Cytoplasm</location>
    </subcellularLocation>
</comment>
<dbReference type="PANTHER" id="PTHR36203">
    <property type="entry name" value="ASCORBATE-SPECIFIC PTS SYSTEM EIIA COMPONENT"/>
    <property type="match status" value="1"/>
</dbReference>
<dbReference type="PROSITE" id="PS00372">
    <property type="entry name" value="PTS_EIIA_TYPE_2_HIS"/>
    <property type="match status" value="1"/>
</dbReference>
<evidence type="ECO:0000313" key="8">
    <source>
        <dbReference type="EMBL" id="OAT17388.1"/>
    </source>
</evidence>
<dbReference type="SUPFAM" id="SSF55804">
    <property type="entry name" value="Phoshotransferase/anion transport protein"/>
    <property type="match status" value="1"/>
</dbReference>
<dbReference type="InterPro" id="IPR051351">
    <property type="entry name" value="Ascorbate-PTS_EIIA_comp"/>
</dbReference>
<protein>
    <submittedName>
        <fullName evidence="8">PTS system IIA component</fullName>
    </submittedName>
</protein>
<accession>A0A1B7HP32</accession>
<dbReference type="Proteomes" id="UP000078286">
    <property type="component" value="Unassembled WGS sequence"/>
</dbReference>
<sequence length="150" mass="16661">MLIHHSQQAQARRKASGWQQAVQIALQPLEALDYITSSYCQGVIENTLQWGPYYVIAPGVAMPHARPEQGARANSIAITTFETPVSFGHEDCDPVWLVIALSATDANAHLETIQRITTLLEDSDLLARLQQVTTDNELFQLISNPTLQEH</sequence>
<name>A0A1B7HP32_9ENTR</name>
<feature type="domain" description="PTS EIIA type-2" evidence="7">
    <location>
        <begin position="2"/>
        <end position="145"/>
    </location>
</feature>
<keyword evidence="4" id="KW-0808">Transferase</keyword>
<dbReference type="AlphaFoldDB" id="A0A1B7HP32"/>
<dbReference type="PANTHER" id="PTHR36203:SF3">
    <property type="entry name" value="PHOSPHOTRANSFERASE IIA COMPONENT SGCA-RELATED"/>
    <property type="match status" value="1"/>
</dbReference>
<keyword evidence="9" id="KW-1185">Reference proteome</keyword>
<keyword evidence="6" id="KW-0418">Kinase</keyword>
<organism evidence="8 9">
    <name type="scientific">Buttiauxella noackiae ATCC 51607</name>
    <dbReference type="NCBI Taxonomy" id="1354255"/>
    <lineage>
        <taxon>Bacteria</taxon>
        <taxon>Pseudomonadati</taxon>
        <taxon>Pseudomonadota</taxon>
        <taxon>Gammaproteobacteria</taxon>
        <taxon>Enterobacterales</taxon>
        <taxon>Enterobacteriaceae</taxon>
        <taxon>Buttiauxella</taxon>
    </lineage>
</organism>
<gene>
    <name evidence="8" type="ORF">M979_2277</name>
</gene>
<dbReference type="GO" id="GO:0009401">
    <property type="term" value="P:phosphoenolpyruvate-dependent sugar phosphotransferase system"/>
    <property type="evidence" value="ECO:0007669"/>
    <property type="project" value="UniProtKB-KW"/>
</dbReference>
<keyword evidence="2" id="KW-0813">Transport</keyword>